<dbReference type="InterPro" id="IPR018580">
    <property type="entry name" value="Uncharacterised_YfhO"/>
</dbReference>
<feature type="transmembrane region" description="Helical" evidence="1">
    <location>
        <begin position="365"/>
        <end position="387"/>
    </location>
</feature>
<feature type="transmembrane region" description="Helical" evidence="1">
    <location>
        <begin position="328"/>
        <end position="345"/>
    </location>
</feature>
<dbReference type="AlphaFoldDB" id="A0A0G0PIX2"/>
<keyword evidence="1" id="KW-0812">Transmembrane</keyword>
<feature type="transmembrane region" description="Helical" evidence="1">
    <location>
        <begin position="699"/>
        <end position="720"/>
    </location>
</feature>
<evidence type="ECO:0008006" key="4">
    <source>
        <dbReference type="Google" id="ProtNLM"/>
    </source>
</evidence>
<feature type="transmembrane region" description="Helical" evidence="1">
    <location>
        <begin position="219"/>
        <end position="243"/>
    </location>
</feature>
<gene>
    <name evidence="2" type="ORF">UT12_C0017G0002</name>
</gene>
<protein>
    <recommendedName>
        <fullName evidence="4">Bacterial membrane protein YfhO</fullName>
    </recommendedName>
</protein>
<evidence type="ECO:0000313" key="3">
    <source>
        <dbReference type="Proteomes" id="UP000034893"/>
    </source>
</evidence>
<dbReference type="Proteomes" id="UP000034893">
    <property type="component" value="Unassembled WGS sequence"/>
</dbReference>
<dbReference type="Pfam" id="PF09586">
    <property type="entry name" value="YfhO"/>
    <property type="match status" value="1"/>
</dbReference>
<proteinExistence type="predicted"/>
<reference evidence="2 3" key="1">
    <citation type="journal article" date="2015" name="Nature">
        <title>rRNA introns, odd ribosomes, and small enigmatic genomes across a large radiation of phyla.</title>
        <authorList>
            <person name="Brown C.T."/>
            <person name="Hug L.A."/>
            <person name="Thomas B.C."/>
            <person name="Sharon I."/>
            <person name="Castelle C.J."/>
            <person name="Singh A."/>
            <person name="Wilkins M.J."/>
            <person name="Williams K.H."/>
            <person name="Banfield J.F."/>
        </authorList>
    </citation>
    <scope>NUCLEOTIDE SEQUENCE [LARGE SCALE GENOMIC DNA]</scope>
</reference>
<feature type="transmembrane region" description="Helical" evidence="1">
    <location>
        <begin position="87"/>
        <end position="117"/>
    </location>
</feature>
<feature type="transmembrane region" description="Helical" evidence="1">
    <location>
        <begin position="174"/>
        <end position="207"/>
    </location>
</feature>
<keyword evidence="1" id="KW-0472">Membrane</keyword>
<dbReference type="PATRIC" id="fig|1618414.3.peg.472"/>
<name>A0A0G0PIX2_9BACT</name>
<feature type="transmembrane region" description="Helical" evidence="1">
    <location>
        <begin position="399"/>
        <end position="421"/>
    </location>
</feature>
<feature type="transmembrane region" description="Helical" evidence="1">
    <location>
        <begin position="299"/>
        <end position="321"/>
    </location>
</feature>
<dbReference type="PANTHER" id="PTHR38454:SF1">
    <property type="entry name" value="INTEGRAL MEMBRANE PROTEIN"/>
    <property type="match status" value="1"/>
</dbReference>
<feature type="transmembrane region" description="Helical" evidence="1">
    <location>
        <begin position="129"/>
        <end position="154"/>
    </location>
</feature>
<organism evidence="2 3">
    <name type="scientific">Candidatus Curtissbacteria bacterium GW2011_GWC2_38_9</name>
    <dbReference type="NCBI Taxonomy" id="1618414"/>
    <lineage>
        <taxon>Bacteria</taxon>
        <taxon>Candidatus Curtissiibacteriota</taxon>
    </lineage>
</organism>
<accession>A0A0G0PIX2</accession>
<evidence type="ECO:0000256" key="1">
    <source>
        <dbReference type="SAM" id="Phobius"/>
    </source>
</evidence>
<dbReference type="PANTHER" id="PTHR38454">
    <property type="entry name" value="INTEGRAL MEMBRANE PROTEIN-RELATED"/>
    <property type="match status" value="1"/>
</dbReference>
<sequence length="726" mass="83158">MKFILKLLPIFILAILVVIFFNKTLTGQQIFVTPDFGRSDILHYEYPTKLFLSESLKNGHLPLWNSLITNGYPQIATINGYFNPLNLIIFFLFPMPLAFNLGFALSFLIIGTFTYLFTRSMGLSKIASLLGAISFSYSGIFVTQIVHFNVIQTLAFFPMELYLTEIYIQKKRSFLGVLLAFAIGFQTLAGFYQVVLYSLIVLVLYAFTRIFLVGEPRFYRWRLILGIIAAIIGGLLISAIQLLPSWELTQMSNRKGGVGIEEIKLFPYQFKHLITFVWPYLLGDPRIGTYPQFSKDWGIFWESTGFIGILPLIFASWAIIWGIGKNKIILFFSLLLILSLLLMLGKNSPTFFLFKLPPLSFFRVPARWIIFFTFSLSILGTIGFEFFLQNLKSKITNKFFWHLGTFLILSISTVNIFIFALNYHLRGNSEKWLQKPETAGFLEKDKSLYRILSLGNENVWNEQFLNRGWLRAEDSYFAFREALDPNWNVIFGINQASSYSPISFERDIILSSFIEQNSHLTNNKFIIDNAARSLLDLQNVKYIISPFEVSARDLDSVFKTQSQPPYFIYENKTVLPRVFIVSNYEVAQTTKDQIREITSSKFGYKTTAILEKNLENKSFLQASSEAQITKYEDQNVEIKAKMNEEGILVLADAYYPGWKAFVDGKESEILPANINQRALTLPKGNHLVKFTFAPTSFKLGAIISLLTTVIALALLPVFFIKRDKTD</sequence>
<evidence type="ECO:0000313" key="2">
    <source>
        <dbReference type="EMBL" id="KKQ89281.1"/>
    </source>
</evidence>
<keyword evidence="1" id="KW-1133">Transmembrane helix</keyword>
<dbReference type="EMBL" id="LBVP01000017">
    <property type="protein sequence ID" value="KKQ89281.1"/>
    <property type="molecule type" value="Genomic_DNA"/>
</dbReference>
<comment type="caution">
    <text evidence="2">The sequence shown here is derived from an EMBL/GenBank/DDBJ whole genome shotgun (WGS) entry which is preliminary data.</text>
</comment>